<dbReference type="EMBL" id="JABEQE010000020">
    <property type="protein sequence ID" value="MBB2173837.1"/>
    <property type="molecule type" value="Genomic_DNA"/>
</dbReference>
<comment type="caution">
    <text evidence="1">The sequence shown here is derived from an EMBL/GenBank/DDBJ whole genome shotgun (WGS) entry which is preliminary data.</text>
</comment>
<name>A0A7W4J3G9_9PROT</name>
<reference evidence="1 2" key="1">
    <citation type="submission" date="2020-04" db="EMBL/GenBank/DDBJ databases">
        <title>Description of novel Gluconacetobacter.</title>
        <authorList>
            <person name="Sombolestani A."/>
        </authorList>
    </citation>
    <scope>NUCLEOTIDE SEQUENCE [LARGE SCALE GENOMIC DNA]</scope>
    <source>
        <strain evidence="1 2">LMG 27724</strain>
    </source>
</reference>
<dbReference type="Proteomes" id="UP000577891">
    <property type="component" value="Unassembled WGS sequence"/>
</dbReference>
<keyword evidence="2" id="KW-1185">Reference proteome</keyword>
<proteinExistence type="predicted"/>
<organism evidence="1 2">
    <name type="scientific">Gluconacetobacter asukensis</name>
    <dbReference type="NCBI Taxonomy" id="1017181"/>
    <lineage>
        <taxon>Bacteria</taxon>
        <taxon>Pseudomonadati</taxon>
        <taxon>Pseudomonadota</taxon>
        <taxon>Alphaproteobacteria</taxon>
        <taxon>Acetobacterales</taxon>
        <taxon>Acetobacteraceae</taxon>
        <taxon>Gluconacetobacter</taxon>
    </lineage>
</organism>
<protein>
    <submittedName>
        <fullName evidence="1">Uncharacterized protein</fullName>
    </submittedName>
</protein>
<dbReference type="RefSeq" id="WP_182980320.1">
    <property type="nucleotide sequence ID" value="NZ_BAABGB010000020.1"/>
</dbReference>
<dbReference type="AlphaFoldDB" id="A0A7W4J3G9"/>
<accession>A0A7W4J3G9</accession>
<evidence type="ECO:0000313" key="2">
    <source>
        <dbReference type="Proteomes" id="UP000577891"/>
    </source>
</evidence>
<gene>
    <name evidence="1" type="ORF">HLH35_17225</name>
</gene>
<evidence type="ECO:0000313" key="1">
    <source>
        <dbReference type="EMBL" id="MBB2173837.1"/>
    </source>
</evidence>
<sequence>MGKIEKLGYLVGNLAEFGKEDTIYAAEPWTEYSDAVVAKEPVGGGVPSDIKEAGLKYFLEVSIAREFMEDWFASLDKKPESSISCQRLIEYAINDA</sequence>